<dbReference type="InParanoid" id="A0A0D2USN2"/>
<dbReference type="InterPro" id="IPR050629">
    <property type="entry name" value="STE20/SPS1-PAK"/>
</dbReference>
<evidence type="ECO:0000256" key="3">
    <source>
        <dbReference type="SAM" id="MobiDB-lite"/>
    </source>
</evidence>
<keyword evidence="5" id="KW-0808">Transferase</keyword>
<evidence type="ECO:0000256" key="2">
    <source>
        <dbReference type="ARBA" id="ARBA00022840"/>
    </source>
</evidence>
<dbReference type="GO" id="GO:0005737">
    <property type="term" value="C:cytoplasm"/>
    <property type="evidence" value="ECO:0007669"/>
    <property type="project" value="TreeGrafter"/>
</dbReference>
<accession>A0A0D2USN2</accession>
<feature type="region of interest" description="Disordered" evidence="3">
    <location>
        <begin position="302"/>
        <end position="322"/>
    </location>
</feature>
<dbReference type="eggNOG" id="KOG0576">
    <property type="taxonomic scope" value="Eukaryota"/>
</dbReference>
<evidence type="ECO:0000313" key="5">
    <source>
        <dbReference type="EMBL" id="KJE97971.1"/>
    </source>
</evidence>
<dbReference type="RefSeq" id="XP_004342636.2">
    <property type="nucleotide sequence ID" value="XM_004342587.2"/>
</dbReference>
<dbReference type="GO" id="GO:0004674">
    <property type="term" value="F:protein serine/threonine kinase activity"/>
    <property type="evidence" value="ECO:0007669"/>
    <property type="project" value="TreeGrafter"/>
</dbReference>
<dbReference type="Pfam" id="PF00069">
    <property type="entry name" value="Pkinase"/>
    <property type="match status" value="1"/>
</dbReference>
<evidence type="ECO:0000256" key="1">
    <source>
        <dbReference type="ARBA" id="ARBA00022741"/>
    </source>
</evidence>
<gene>
    <name evidence="5" type="ORF">CAOG_008035</name>
</gene>
<dbReference type="InterPro" id="IPR011009">
    <property type="entry name" value="Kinase-like_dom_sf"/>
</dbReference>
<sequence>MSSASTPARQLFDLHGQFGETDWGPLFKATSRTTSDVLTAEVISFDGIEEDEATLRAQSVRALYSRLADANGLVDHPNIERFMGIFRDKRELWITTEYCSAGQLQNIVQIAKGLPEEAIAYVSAEVLKGVRFLHAAGVVHRNITLDSVLLGLDASVKLAKFDVSRELQHSSQRLKSFVGLPHYLSPEMLITNSYGPKIDIWAIGITAIAQAEMFPPRHELHPLKVMMEIPRAAPPTLKDAKRWSSNFNDFVAACLVREEDARPTSTDLAKHPFLTSKASASRIILRGLLEQYATELAEMMHDDGSAPQAPTSSTSAATEDHDLSDTVSYASDSLVQRNPVHFDTDSDSDPESHPDMLEAIDESDDHVAPEAKARRKRAKSTVKKNPFGLTAQAALAQAAKLPFTSLKYLSLDDLAIAHRLDDDDAHYSSTRASLRSFSGICTGVDEDSDAHVQAVVSDLLPPRSRRRSIDPTELPEHVHHLAHLAWLHQHRVFTTVCPHEAQTALEATSFAVHQVTGMYLKLSHPSAMAMP</sequence>
<dbReference type="GO" id="GO:0005524">
    <property type="term" value="F:ATP binding"/>
    <property type="evidence" value="ECO:0007669"/>
    <property type="project" value="UniProtKB-KW"/>
</dbReference>
<dbReference type="SUPFAM" id="SSF56112">
    <property type="entry name" value="Protein kinase-like (PK-like)"/>
    <property type="match status" value="1"/>
</dbReference>
<keyword evidence="2" id="KW-0067">ATP-binding</keyword>
<feature type="compositionally biased region" description="Low complexity" evidence="3">
    <location>
        <begin position="305"/>
        <end position="317"/>
    </location>
</feature>
<keyword evidence="5" id="KW-0418">Kinase</keyword>
<feature type="domain" description="Protein kinase" evidence="4">
    <location>
        <begin position="12"/>
        <end position="274"/>
    </location>
</feature>
<dbReference type="STRING" id="595528.A0A0D2USN2"/>
<dbReference type="Gene3D" id="1.10.510.10">
    <property type="entry name" value="Transferase(Phosphotransferase) domain 1"/>
    <property type="match status" value="1"/>
</dbReference>
<reference evidence="6" key="1">
    <citation type="submission" date="2011-02" db="EMBL/GenBank/DDBJ databases">
        <title>The Genome Sequence of Capsaspora owczarzaki ATCC 30864.</title>
        <authorList>
            <person name="Russ C."/>
            <person name="Cuomo C."/>
            <person name="Burger G."/>
            <person name="Gray M.W."/>
            <person name="Holland P.W.H."/>
            <person name="King N."/>
            <person name="Lang F.B.F."/>
            <person name="Roger A.J."/>
            <person name="Ruiz-Trillo I."/>
            <person name="Young S.K."/>
            <person name="Zeng Q."/>
            <person name="Gargeya S."/>
            <person name="Alvarado L."/>
            <person name="Berlin A."/>
            <person name="Chapman S.B."/>
            <person name="Chen Z."/>
            <person name="Freedman E."/>
            <person name="Gellesch M."/>
            <person name="Goldberg J."/>
            <person name="Griggs A."/>
            <person name="Gujja S."/>
            <person name="Heilman E."/>
            <person name="Heiman D."/>
            <person name="Howarth C."/>
            <person name="Mehta T."/>
            <person name="Neiman D."/>
            <person name="Pearson M."/>
            <person name="Roberts A."/>
            <person name="Saif S."/>
            <person name="Shea T."/>
            <person name="Shenoy N."/>
            <person name="Sisk P."/>
            <person name="Stolte C."/>
            <person name="Sykes S."/>
            <person name="White J."/>
            <person name="Yandava C."/>
            <person name="Haas B."/>
            <person name="Nusbaum C."/>
            <person name="Birren B."/>
        </authorList>
    </citation>
    <scope>NUCLEOTIDE SEQUENCE</scope>
    <source>
        <strain evidence="6">ATCC 30864</strain>
    </source>
</reference>
<dbReference type="AlphaFoldDB" id="A0A0D2USN2"/>
<dbReference type="InterPro" id="IPR000719">
    <property type="entry name" value="Prot_kinase_dom"/>
</dbReference>
<dbReference type="Proteomes" id="UP000008743">
    <property type="component" value="Unassembled WGS sequence"/>
</dbReference>
<evidence type="ECO:0000313" key="6">
    <source>
        <dbReference type="Proteomes" id="UP000008743"/>
    </source>
</evidence>
<protein>
    <submittedName>
        <fullName evidence="5">STE/STE20 protein kinase</fullName>
    </submittedName>
</protein>
<dbReference type="PANTHER" id="PTHR48012:SF2">
    <property type="entry name" value="STERILE20-LIKE KINASE, ISOFORM B"/>
    <property type="match status" value="1"/>
</dbReference>
<name>A0A0D2USN2_CAPO3</name>
<evidence type="ECO:0000259" key="4">
    <source>
        <dbReference type="PROSITE" id="PS50011"/>
    </source>
</evidence>
<keyword evidence="1" id="KW-0547">Nucleotide-binding</keyword>
<keyword evidence="6" id="KW-1185">Reference proteome</keyword>
<feature type="region of interest" description="Disordered" evidence="3">
    <location>
        <begin position="334"/>
        <end position="380"/>
    </location>
</feature>
<proteinExistence type="predicted"/>
<dbReference type="PROSITE" id="PS50011">
    <property type="entry name" value="PROTEIN_KINASE_DOM"/>
    <property type="match status" value="1"/>
</dbReference>
<dbReference type="PhylomeDB" id="A0A0D2USN2"/>
<dbReference type="PANTHER" id="PTHR48012">
    <property type="entry name" value="STERILE20-LIKE KINASE, ISOFORM B-RELATED"/>
    <property type="match status" value="1"/>
</dbReference>
<dbReference type="EMBL" id="KE346376">
    <property type="protein sequence ID" value="KJE97971.1"/>
    <property type="molecule type" value="Genomic_DNA"/>
</dbReference>
<organism evidence="5 6">
    <name type="scientific">Capsaspora owczarzaki (strain ATCC 30864)</name>
    <dbReference type="NCBI Taxonomy" id="595528"/>
    <lineage>
        <taxon>Eukaryota</taxon>
        <taxon>Filasterea</taxon>
        <taxon>Capsaspora</taxon>
    </lineage>
</organism>
<feature type="compositionally biased region" description="Basic and acidic residues" evidence="3">
    <location>
        <begin position="340"/>
        <end position="356"/>
    </location>
</feature>